<gene>
    <name evidence="1" type="ORF">CEPIT_LOCUS37708</name>
</gene>
<sequence>MIEGKSYFRIPAHDNIFETLNVVFHDDWSNGIQMYHLKLMRSGNVITSTLWGILVDNLLTYRKTSSGPIIMILQCCKDKNTKGSSSFRPLDSTFQGDIDNDTMPLVTIASLTRMEEDKRHWVLAHIGSIDSHREWCYISCIR</sequence>
<keyword evidence="2" id="KW-1185">Reference proteome</keyword>
<dbReference type="AlphaFoldDB" id="A0AAV0FVM8"/>
<name>A0AAV0FVM8_9ASTE</name>
<organism evidence="1 2">
    <name type="scientific">Cuscuta epithymum</name>
    <dbReference type="NCBI Taxonomy" id="186058"/>
    <lineage>
        <taxon>Eukaryota</taxon>
        <taxon>Viridiplantae</taxon>
        <taxon>Streptophyta</taxon>
        <taxon>Embryophyta</taxon>
        <taxon>Tracheophyta</taxon>
        <taxon>Spermatophyta</taxon>
        <taxon>Magnoliopsida</taxon>
        <taxon>eudicotyledons</taxon>
        <taxon>Gunneridae</taxon>
        <taxon>Pentapetalae</taxon>
        <taxon>asterids</taxon>
        <taxon>lamiids</taxon>
        <taxon>Solanales</taxon>
        <taxon>Convolvulaceae</taxon>
        <taxon>Cuscuteae</taxon>
        <taxon>Cuscuta</taxon>
        <taxon>Cuscuta subgen. Cuscuta</taxon>
    </lineage>
</organism>
<dbReference type="EMBL" id="CAMAPF010001017">
    <property type="protein sequence ID" value="CAH9139602.1"/>
    <property type="molecule type" value="Genomic_DNA"/>
</dbReference>
<protein>
    <submittedName>
        <fullName evidence="1">Uncharacterized protein</fullName>
    </submittedName>
</protein>
<proteinExistence type="predicted"/>
<evidence type="ECO:0000313" key="1">
    <source>
        <dbReference type="EMBL" id="CAH9139602.1"/>
    </source>
</evidence>
<accession>A0AAV0FVM8</accession>
<comment type="caution">
    <text evidence="1">The sequence shown here is derived from an EMBL/GenBank/DDBJ whole genome shotgun (WGS) entry which is preliminary data.</text>
</comment>
<dbReference type="Proteomes" id="UP001152523">
    <property type="component" value="Unassembled WGS sequence"/>
</dbReference>
<reference evidence="1" key="1">
    <citation type="submission" date="2022-07" db="EMBL/GenBank/DDBJ databases">
        <authorList>
            <person name="Macas J."/>
            <person name="Novak P."/>
            <person name="Neumann P."/>
        </authorList>
    </citation>
    <scope>NUCLEOTIDE SEQUENCE</scope>
</reference>
<evidence type="ECO:0000313" key="2">
    <source>
        <dbReference type="Proteomes" id="UP001152523"/>
    </source>
</evidence>